<name>A0ACC2UKF1_9FUNG</name>
<evidence type="ECO:0000313" key="2">
    <source>
        <dbReference type="Proteomes" id="UP001165960"/>
    </source>
</evidence>
<keyword evidence="2" id="KW-1185">Reference proteome</keyword>
<protein>
    <submittedName>
        <fullName evidence="1">Uncharacterized protein</fullName>
    </submittedName>
</protein>
<proteinExistence type="predicted"/>
<evidence type="ECO:0000313" key="1">
    <source>
        <dbReference type="EMBL" id="KAJ9087518.1"/>
    </source>
</evidence>
<reference evidence="1" key="1">
    <citation type="submission" date="2022-04" db="EMBL/GenBank/DDBJ databases">
        <title>Genome of the entomopathogenic fungus Entomophthora muscae.</title>
        <authorList>
            <person name="Elya C."/>
            <person name="Lovett B.R."/>
            <person name="Lee E."/>
            <person name="Macias A.M."/>
            <person name="Hajek A.E."/>
            <person name="De Bivort B.L."/>
            <person name="Kasson M.T."/>
            <person name="De Fine Licht H.H."/>
            <person name="Stajich J.E."/>
        </authorList>
    </citation>
    <scope>NUCLEOTIDE SEQUENCE</scope>
    <source>
        <strain evidence="1">Berkeley</strain>
    </source>
</reference>
<dbReference type="Proteomes" id="UP001165960">
    <property type="component" value="Unassembled WGS sequence"/>
</dbReference>
<accession>A0ACC2UKF1</accession>
<dbReference type="EMBL" id="QTSX02000245">
    <property type="protein sequence ID" value="KAJ9087518.1"/>
    <property type="molecule type" value="Genomic_DNA"/>
</dbReference>
<comment type="caution">
    <text evidence="1">The sequence shown here is derived from an EMBL/GenBank/DDBJ whole genome shotgun (WGS) entry which is preliminary data.</text>
</comment>
<gene>
    <name evidence="1" type="ORF">DSO57_1032543</name>
</gene>
<sequence length="228" mass="25438">MRSHNTLDESTSSLSFPVSNDLEDEPVGSFNNPSFALLRAWLDQLQQEAPEFEHVPENLSCQNSPKTPCPTPTGLSIYDDSEPGSYLPIPSSEYGRRLIHYLQSHLQMLHSPEPGNSRQANNPAGFDALPEAMLREETTTQLASGSNPQHQSGDQQAQPEVVRVNRKATQGSTASRPQAKKLKRKEPSMAEREYFRVKFFCHAAGCMSFYSVAERSAHVRCHHQVSSQ</sequence>
<organism evidence="1 2">
    <name type="scientific">Entomophthora muscae</name>
    <dbReference type="NCBI Taxonomy" id="34485"/>
    <lineage>
        <taxon>Eukaryota</taxon>
        <taxon>Fungi</taxon>
        <taxon>Fungi incertae sedis</taxon>
        <taxon>Zoopagomycota</taxon>
        <taxon>Entomophthoromycotina</taxon>
        <taxon>Entomophthoromycetes</taxon>
        <taxon>Entomophthorales</taxon>
        <taxon>Entomophthoraceae</taxon>
        <taxon>Entomophthora</taxon>
    </lineage>
</organism>